<dbReference type="Gene3D" id="1.10.10.60">
    <property type="entry name" value="Homeodomain-like"/>
    <property type="match status" value="1"/>
</dbReference>
<dbReference type="PANTHER" id="PTHR46760">
    <property type="entry name" value="TRANSCRIPTION TERMINATION FACTOR 1"/>
    <property type="match status" value="1"/>
</dbReference>
<comment type="caution">
    <text evidence="2">The sequence shown here is derived from an EMBL/GenBank/DDBJ whole genome shotgun (WGS) entry which is preliminary data.</text>
</comment>
<evidence type="ECO:0000256" key="1">
    <source>
        <dbReference type="SAM" id="MobiDB-lite"/>
    </source>
</evidence>
<sequence>MAEYTSIFGGGELSQPIGAPILSPKRSSKKKRRKLFVETGMFGDGELSQPMETVVFSSNSQAKMQHKSSEDMVSASHNSCQNDSENLHPSSGHQEHEEKTMFKLGKRKHTHSESSGTGKSETSQSKKIEEIHHEGTVDNQSTSTKKHKKKKRSHKRKDKGEEENMSVEKIKTGDNMFKDISISNKDDEPSTTGKVKKKKHKKKKQMSVESQLEIKNDTPESDLSIEASDESQSIIHATPKYFSCVSVMNQSPKPKHSSAVKNRSPKPKHSSAVKNQSPKPKNSPVKHDVQEDSLSDMFSDSDEDDKSEDMDSGNLFDDIIQEIDKSINENVDDETSINNQEMAEIVNQTSGLSDPEQMSCNNGKINIKENEQDQQEIHIRKHTEKVKNETKRETEIRIFTPDDVEKAIVSAGDKCDILDVLNNSVLSHRTPKALKVLMKTKPDLFKGHPKMMKGYWQHAEVEQLEKNFNAFVKEHNVTNPYDLLKHKALKKGPRKSYLMNLIRRENFYIKLAFGIRRTLYCCYVKARTMFHPLHHKGRMSDENIKKLKVLQNEYGNKWTVIGEKLDHSGWACVSSYRSHCSKKNQGIWSKEEEIQLVQAIKDELETEDIEDLFYGLPWESIAARHPTRDPKQCAQKWGTQISFKGGLNWIRKYQITNEEKIQIITRVYECHAYCEGELDWESMHHEHFKESIPSPMILQRQWFKLKSTVPQYKIKDFQEICDYLHNSYLPRLKATGTRKKSRGSSGKTHYTSNEFISDSDSDSA</sequence>
<dbReference type="PROSITE" id="PS50090">
    <property type="entry name" value="MYB_LIKE"/>
    <property type="match status" value="1"/>
</dbReference>
<keyword evidence="3" id="KW-1185">Reference proteome</keyword>
<feature type="compositionally biased region" description="Basic residues" evidence="1">
    <location>
        <begin position="144"/>
        <end position="157"/>
    </location>
</feature>
<evidence type="ECO:0000313" key="2">
    <source>
        <dbReference type="EMBL" id="CAH1786608.1"/>
    </source>
</evidence>
<feature type="region of interest" description="Disordered" evidence="1">
    <location>
        <begin position="56"/>
        <end position="233"/>
    </location>
</feature>
<dbReference type="InterPro" id="IPR009057">
    <property type="entry name" value="Homeodomain-like_sf"/>
</dbReference>
<feature type="compositionally biased region" description="Basic residues" evidence="1">
    <location>
        <begin position="194"/>
        <end position="205"/>
    </location>
</feature>
<dbReference type="GO" id="GO:0006363">
    <property type="term" value="P:termination of RNA polymerase I transcription"/>
    <property type="evidence" value="ECO:0007669"/>
    <property type="project" value="TreeGrafter"/>
</dbReference>
<dbReference type="SMART" id="SM00717">
    <property type="entry name" value="SANT"/>
    <property type="match status" value="2"/>
</dbReference>
<feature type="compositionally biased region" description="Basic and acidic residues" evidence="1">
    <location>
        <begin position="124"/>
        <end position="136"/>
    </location>
</feature>
<dbReference type="Pfam" id="PF13921">
    <property type="entry name" value="Myb_DNA-bind_6"/>
    <property type="match status" value="1"/>
</dbReference>
<feature type="compositionally biased region" description="Low complexity" evidence="1">
    <location>
        <begin position="113"/>
        <end position="123"/>
    </location>
</feature>
<feature type="compositionally biased region" description="Acidic residues" evidence="1">
    <location>
        <begin position="291"/>
        <end position="311"/>
    </location>
</feature>
<proteinExistence type="predicted"/>
<dbReference type="GO" id="GO:0003682">
    <property type="term" value="F:chromatin binding"/>
    <property type="evidence" value="ECO:0007669"/>
    <property type="project" value="TreeGrafter"/>
</dbReference>
<feature type="compositionally biased region" description="Polar residues" evidence="1">
    <location>
        <begin position="743"/>
        <end position="756"/>
    </location>
</feature>
<dbReference type="OrthoDB" id="6091395at2759"/>
<protein>
    <submittedName>
        <fullName evidence="2">Uncharacterized protein</fullName>
    </submittedName>
</protein>
<feature type="compositionally biased region" description="Basic residues" evidence="1">
    <location>
        <begin position="253"/>
        <end position="271"/>
    </location>
</feature>
<reference evidence="2" key="1">
    <citation type="submission" date="2022-03" db="EMBL/GenBank/DDBJ databases">
        <authorList>
            <person name="Martin C."/>
        </authorList>
    </citation>
    <scope>NUCLEOTIDE SEQUENCE</scope>
</reference>
<organism evidence="2 3">
    <name type="scientific">Owenia fusiformis</name>
    <name type="common">Polychaete worm</name>
    <dbReference type="NCBI Taxonomy" id="6347"/>
    <lineage>
        <taxon>Eukaryota</taxon>
        <taxon>Metazoa</taxon>
        <taxon>Spiralia</taxon>
        <taxon>Lophotrochozoa</taxon>
        <taxon>Annelida</taxon>
        <taxon>Polychaeta</taxon>
        <taxon>Sedentaria</taxon>
        <taxon>Canalipalpata</taxon>
        <taxon>Sabellida</taxon>
        <taxon>Oweniida</taxon>
        <taxon>Oweniidae</taxon>
        <taxon>Owenia</taxon>
    </lineage>
</organism>
<accession>A0A8J1U1Q8</accession>
<dbReference type="SUPFAM" id="SSF46689">
    <property type="entry name" value="Homeodomain-like"/>
    <property type="match status" value="1"/>
</dbReference>
<feature type="region of interest" description="Disordered" evidence="1">
    <location>
        <begin position="1"/>
        <end position="32"/>
    </location>
</feature>
<dbReference type="Proteomes" id="UP000749559">
    <property type="component" value="Unassembled WGS sequence"/>
</dbReference>
<feature type="compositionally biased region" description="Polar residues" evidence="1">
    <location>
        <begin position="75"/>
        <end position="92"/>
    </location>
</feature>
<feature type="region of interest" description="Disordered" evidence="1">
    <location>
        <begin position="735"/>
        <end position="764"/>
    </location>
</feature>
<dbReference type="InterPro" id="IPR001005">
    <property type="entry name" value="SANT/Myb"/>
</dbReference>
<dbReference type="AlphaFoldDB" id="A0A8J1U1Q8"/>
<dbReference type="InterPro" id="IPR053078">
    <property type="entry name" value="TTF1-like"/>
</dbReference>
<feature type="compositionally biased region" description="Basic and acidic residues" evidence="1">
    <location>
        <begin position="158"/>
        <end position="172"/>
    </location>
</feature>
<dbReference type="PANTHER" id="PTHR46760:SF1">
    <property type="entry name" value="TRANSCRIPTION TERMINATION FACTOR 1"/>
    <property type="match status" value="1"/>
</dbReference>
<dbReference type="EMBL" id="CAIIXF020000006">
    <property type="protein sequence ID" value="CAH1786608.1"/>
    <property type="molecule type" value="Genomic_DNA"/>
</dbReference>
<feature type="region of interest" description="Disordered" evidence="1">
    <location>
        <begin position="246"/>
        <end position="313"/>
    </location>
</feature>
<dbReference type="CDD" id="cd00167">
    <property type="entry name" value="SANT"/>
    <property type="match status" value="1"/>
</dbReference>
<name>A0A8J1U1Q8_OWEFU</name>
<evidence type="ECO:0000313" key="3">
    <source>
        <dbReference type="Proteomes" id="UP000749559"/>
    </source>
</evidence>
<dbReference type="GO" id="GO:0005730">
    <property type="term" value="C:nucleolus"/>
    <property type="evidence" value="ECO:0007669"/>
    <property type="project" value="TreeGrafter"/>
</dbReference>
<gene>
    <name evidence="2" type="ORF">OFUS_LOCUS12473</name>
</gene>